<dbReference type="AlphaFoldDB" id="E9I7U6"/>
<accession>E9I7U6</accession>
<evidence type="ECO:0000313" key="1">
    <source>
        <dbReference type="EMBL" id="EFX59934.1"/>
    </source>
</evidence>
<dbReference type="InParanoid" id="E9I7U6"/>
<proteinExistence type="predicted"/>
<sequence>MSVTVAPLSSIAGQPSSYTFTLLLTIPHSTTFIVQIDVPSDTKFIASGATCTNCTASSMSPVNSSTFSFTASNPNNYQSFSFTISSFTNPRSVSTSLPWGIATKTVSPTNLISYSYANASIKNPNTLTANLSKSDSYYRSNTNPVKMTLTFFNQLIATDYIQLTFTSESYTGSNVTCSPIYGICSMFGTPSNVTVVKIIPNTTSIINGTL</sequence>
<dbReference type="KEGG" id="dpx:DAPPUDRAFT_346307"/>
<name>E9I7U6_DAPPU</name>
<reference evidence="1 2" key="1">
    <citation type="journal article" date="2011" name="Science">
        <title>The ecoresponsive genome of Daphnia pulex.</title>
        <authorList>
            <person name="Colbourne J.K."/>
            <person name="Pfrender M.E."/>
            <person name="Gilbert D."/>
            <person name="Thomas W.K."/>
            <person name="Tucker A."/>
            <person name="Oakley T.H."/>
            <person name="Tokishita S."/>
            <person name="Aerts A."/>
            <person name="Arnold G.J."/>
            <person name="Basu M.K."/>
            <person name="Bauer D.J."/>
            <person name="Caceres C.E."/>
            <person name="Carmel L."/>
            <person name="Casola C."/>
            <person name="Choi J.H."/>
            <person name="Detter J.C."/>
            <person name="Dong Q."/>
            <person name="Dusheyko S."/>
            <person name="Eads B.D."/>
            <person name="Frohlich T."/>
            <person name="Geiler-Samerotte K.A."/>
            <person name="Gerlach D."/>
            <person name="Hatcher P."/>
            <person name="Jogdeo S."/>
            <person name="Krijgsveld J."/>
            <person name="Kriventseva E.V."/>
            <person name="Kultz D."/>
            <person name="Laforsch C."/>
            <person name="Lindquist E."/>
            <person name="Lopez J."/>
            <person name="Manak J.R."/>
            <person name="Muller J."/>
            <person name="Pangilinan J."/>
            <person name="Patwardhan R.P."/>
            <person name="Pitluck S."/>
            <person name="Pritham E.J."/>
            <person name="Rechtsteiner A."/>
            <person name="Rho M."/>
            <person name="Rogozin I.B."/>
            <person name="Sakarya O."/>
            <person name="Salamov A."/>
            <person name="Schaack S."/>
            <person name="Shapiro H."/>
            <person name="Shiga Y."/>
            <person name="Skalitzky C."/>
            <person name="Smith Z."/>
            <person name="Souvorov A."/>
            <person name="Sung W."/>
            <person name="Tang Z."/>
            <person name="Tsuchiya D."/>
            <person name="Tu H."/>
            <person name="Vos H."/>
            <person name="Wang M."/>
            <person name="Wolf Y.I."/>
            <person name="Yamagata H."/>
            <person name="Yamada T."/>
            <person name="Ye Y."/>
            <person name="Shaw J.R."/>
            <person name="Andrews J."/>
            <person name="Crease T.J."/>
            <person name="Tang H."/>
            <person name="Lucas S.M."/>
            <person name="Robertson H.M."/>
            <person name="Bork P."/>
            <person name="Koonin E.V."/>
            <person name="Zdobnov E.M."/>
            <person name="Grigoriev I.V."/>
            <person name="Lynch M."/>
            <person name="Boore J.L."/>
        </authorList>
    </citation>
    <scope>NUCLEOTIDE SEQUENCE [LARGE SCALE GENOMIC DNA]</scope>
</reference>
<organism evidence="1 2">
    <name type="scientific">Daphnia pulex</name>
    <name type="common">Water flea</name>
    <dbReference type="NCBI Taxonomy" id="6669"/>
    <lineage>
        <taxon>Eukaryota</taxon>
        <taxon>Metazoa</taxon>
        <taxon>Ecdysozoa</taxon>
        <taxon>Arthropoda</taxon>
        <taxon>Crustacea</taxon>
        <taxon>Branchiopoda</taxon>
        <taxon>Diplostraca</taxon>
        <taxon>Cladocera</taxon>
        <taxon>Anomopoda</taxon>
        <taxon>Daphniidae</taxon>
        <taxon>Daphnia</taxon>
    </lineage>
</organism>
<gene>
    <name evidence="1" type="ORF">DAPPUDRAFT_346307</name>
</gene>
<dbReference type="Proteomes" id="UP000000305">
    <property type="component" value="Unassembled WGS sequence"/>
</dbReference>
<dbReference type="EMBL" id="GL737505">
    <property type="protein sequence ID" value="EFX59934.1"/>
    <property type="molecule type" value="Genomic_DNA"/>
</dbReference>
<keyword evidence="2" id="KW-1185">Reference proteome</keyword>
<dbReference type="HOGENOM" id="CLU_1311238_0_0_1"/>
<evidence type="ECO:0000313" key="2">
    <source>
        <dbReference type="Proteomes" id="UP000000305"/>
    </source>
</evidence>
<protein>
    <submittedName>
        <fullName evidence="1">Uncharacterized protein</fullName>
    </submittedName>
</protein>